<evidence type="ECO:0000259" key="1">
    <source>
        <dbReference type="Pfam" id="PF18998"/>
    </source>
</evidence>
<evidence type="ECO:0000313" key="2">
    <source>
        <dbReference type="EMBL" id="KTD56033.1"/>
    </source>
</evidence>
<dbReference type="OrthoDB" id="5642345at2"/>
<dbReference type="SUPFAM" id="SSF50939">
    <property type="entry name" value="Sialidases"/>
    <property type="match status" value="1"/>
</dbReference>
<dbReference type="RefSeq" id="WP_027271784.1">
    <property type="nucleotide sequence ID" value="NZ_CAAAJE010000024.1"/>
</dbReference>
<gene>
    <name evidence="2" type="ORF">Lsai_2163</name>
</gene>
<proteinExistence type="predicted"/>
<reference evidence="2 3" key="1">
    <citation type="submission" date="2015-11" db="EMBL/GenBank/DDBJ databases">
        <title>Genomic analysis of 38 Legionella species identifies large and diverse effector repertoires.</title>
        <authorList>
            <person name="Burstein D."/>
            <person name="Amaro F."/>
            <person name="Zusman T."/>
            <person name="Lifshitz Z."/>
            <person name="Cohen O."/>
            <person name="Gilbert J.A."/>
            <person name="Pupko T."/>
            <person name="Shuman H.A."/>
            <person name="Segal G."/>
        </authorList>
    </citation>
    <scope>NUCLEOTIDE SEQUENCE [LARGE SCALE GENOMIC DNA]</scope>
    <source>
        <strain evidence="2 3">Mt.St.Helens-4</strain>
    </source>
</reference>
<comment type="caution">
    <text evidence="2">The sequence shown here is derived from an EMBL/GenBank/DDBJ whole genome shotgun (WGS) entry which is preliminary data.</text>
</comment>
<dbReference type="Proteomes" id="UP000054621">
    <property type="component" value="Unassembled WGS sequence"/>
</dbReference>
<dbReference type="InterPro" id="IPR044060">
    <property type="entry name" value="Bacterial_rp_domain"/>
</dbReference>
<feature type="domain" description="Bacterial repeat" evidence="1">
    <location>
        <begin position="145"/>
        <end position="215"/>
    </location>
</feature>
<protein>
    <submittedName>
        <fullName evidence="2">NHL repeat protein</fullName>
    </submittedName>
</protein>
<evidence type="ECO:0000313" key="3">
    <source>
        <dbReference type="Proteomes" id="UP000054621"/>
    </source>
</evidence>
<dbReference type="Pfam" id="PF18998">
    <property type="entry name" value="Flg_new_2"/>
    <property type="match status" value="1"/>
</dbReference>
<dbReference type="EMBL" id="LNYV01000034">
    <property type="protein sequence ID" value="KTD56033.1"/>
    <property type="molecule type" value="Genomic_DNA"/>
</dbReference>
<dbReference type="InterPro" id="IPR036278">
    <property type="entry name" value="Sialidase_sf"/>
</dbReference>
<organism evidence="2 3">
    <name type="scientific">Legionella sainthelensi</name>
    <dbReference type="NCBI Taxonomy" id="28087"/>
    <lineage>
        <taxon>Bacteria</taxon>
        <taxon>Pseudomonadati</taxon>
        <taxon>Pseudomonadota</taxon>
        <taxon>Gammaproteobacteria</taxon>
        <taxon>Legionellales</taxon>
        <taxon>Legionellaceae</taxon>
        <taxon>Legionella</taxon>
    </lineage>
</organism>
<dbReference type="PATRIC" id="fig|28087.4.peg.2331"/>
<dbReference type="AlphaFoldDB" id="A0A0W0YGD7"/>
<accession>A0A0W0YGD7</accession>
<dbReference type="Gene3D" id="2.130.10.10">
    <property type="entry name" value="YVTN repeat-like/Quinoprotein amine dehydrogenase"/>
    <property type="match status" value="1"/>
</dbReference>
<dbReference type="eggNOG" id="COG4447">
    <property type="taxonomic scope" value="Bacteria"/>
</dbReference>
<dbReference type="InterPro" id="IPR015943">
    <property type="entry name" value="WD40/YVTN_repeat-like_dom_sf"/>
</dbReference>
<sequence>MQIKWQGIILRFFFYAAAFFMNNISQAGTPMWTFTPNPAFPPNVSMTQSGYAYVQYTVTNQSRKTKTLLMNSIPGVTQMTTPGNCSNPFTLAYQQYCTLTLFVDGSQLLGNIKGGPAVCEHGNPLQCYQPSNPLDITIRNARFVITPSAGANGIISPAKPQTVVAHSSLLFTATPNSGYQVYQWYVDGNPAQWGGLNFSLNSITANHTVEVTFNQAATIFGGAENGQVYSSSDNGLTWSGTIPAQNHAVNSIYATNTDIYAGSADHHVYRYSNSSGSWDQGKSPDDSEVMSVFVTTETTQTTVYAGTKNGNLFYSTDDRKSWTNRPLPNAVTAVNGIYVTNNTIYIGSTDINEGHVYYSPVNGSSWIKIPGPADVEAIRDIFVVNTMLYANTAPIKIPPDRDGRGPREYVYTYDLTTNGSWSSFMDQAVYSLFVSADGTSMLAGTQDGFIYSLMTGDLYGFITDTKINSVFLLGAN</sequence>
<name>A0A0W0YGD7_9GAMM</name>
<dbReference type="STRING" id="28087.Lsai_2163"/>